<keyword evidence="1" id="KW-0812">Transmembrane</keyword>
<feature type="transmembrane region" description="Helical" evidence="1">
    <location>
        <begin position="82"/>
        <end position="99"/>
    </location>
</feature>
<sequence>MAEQRREPTEADGPLFRAAYERAGEIDDASDSGGRRRGWGGFLRAAAVALAEGFLRETFVWGAVLFSLLAAVFGATGGDVAWMVPMIGSGVAGVVLVFWSIARHWSFGRQWLVLLSVVAVQIVLIVTFWRTH</sequence>
<protein>
    <submittedName>
        <fullName evidence="2">Uncharacterized protein</fullName>
    </submittedName>
</protein>
<evidence type="ECO:0000313" key="3">
    <source>
        <dbReference type="Proteomes" id="UP001339911"/>
    </source>
</evidence>
<comment type="caution">
    <text evidence="2">The sequence shown here is derived from an EMBL/GenBank/DDBJ whole genome shotgun (WGS) entry which is preliminary data.</text>
</comment>
<gene>
    <name evidence="2" type="ORF">V1634_22880</name>
</gene>
<dbReference type="RefSeq" id="WP_331209929.1">
    <property type="nucleotide sequence ID" value="NZ_JAZGQL010000017.1"/>
</dbReference>
<keyword evidence="3" id="KW-1185">Reference proteome</keyword>
<keyword evidence="1" id="KW-0472">Membrane</keyword>
<proteinExistence type="predicted"/>
<dbReference type="EMBL" id="JAZGQL010000017">
    <property type="protein sequence ID" value="MEE6309682.1"/>
    <property type="molecule type" value="Genomic_DNA"/>
</dbReference>
<feature type="transmembrane region" description="Helical" evidence="1">
    <location>
        <begin position="59"/>
        <end position="76"/>
    </location>
</feature>
<evidence type="ECO:0000256" key="1">
    <source>
        <dbReference type="SAM" id="Phobius"/>
    </source>
</evidence>
<keyword evidence="1" id="KW-1133">Transmembrane helix</keyword>
<accession>A0ABU7SIA4</accession>
<dbReference type="Proteomes" id="UP001339911">
    <property type="component" value="Unassembled WGS sequence"/>
</dbReference>
<evidence type="ECO:0000313" key="2">
    <source>
        <dbReference type="EMBL" id="MEE6309682.1"/>
    </source>
</evidence>
<reference evidence="2 3" key="1">
    <citation type="submission" date="2024-01" db="EMBL/GenBank/DDBJ databases">
        <title>Genome insights into Plantactinospora veratri sp. nov.</title>
        <authorList>
            <person name="Wang L."/>
        </authorList>
    </citation>
    <scope>NUCLEOTIDE SEQUENCE [LARGE SCALE GENOMIC DNA]</scope>
    <source>
        <strain evidence="2 3">NEAU-FHS4</strain>
    </source>
</reference>
<organism evidence="2 3">
    <name type="scientific">Plantactinospora veratri</name>
    <dbReference type="NCBI Taxonomy" id="1436122"/>
    <lineage>
        <taxon>Bacteria</taxon>
        <taxon>Bacillati</taxon>
        <taxon>Actinomycetota</taxon>
        <taxon>Actinomycetes</taxon>
        <taxon>Micromonosporales</taxon>
        <taxon>Micromonosporaceae</taxon>
        <taxon>Plantactinospora</taxon>
    </lineage>
</organism>
<name>A0ABU7SIA4_9ACTN</name>
<feature type="transmembrane region" description="Helical" evidence="1">
    <location>
        <begin position="111"/>
        <end position="129"/>
    </location>
</feature>